<organism evidence="9 10">
    <name type="scientific">Paenibacillus agaridevorans</name>
    <dbReference type="NCBI Taxonomy" id="171404"/>
    <lineage>
        <taxon>Bacteria</taxon>
        <taxon>Bacillati</taxon>
        <taxon>Bacillota</taxon>
        <taxon>Bacilli</taxon>
        <taxon>Bacillales</taxon>
        <taxon>Paenibacillaceae</taxon>
        <taxon>Paenibacillus</taxon>
    </lineage>
</organism>
<reference evidence="9 10" key="1">
    <citation type="submission" date="2017-08" db="EMBL/GenBank/DDBJ databases">
        <title>Substantial Increase in Enzyme Production by Combined Drug-Resistance Mutations in Paenibacillus agaridevorans.</title>
        <authorList>
            <person name="Tanaka Y."/>
            <person name="Funane K."/>
            <person name="Hosaka T."/>
            <person name="Shiwa Y."/>
            <person name="Fujita N."/>
            <person name="Miyazaki T."/>
            <person name="Yoshikawa H."/>
            <person name="Murakami K."/>
            <person name="Kasahara K."/>
            <person name="Inaoka T."/>
            <person name="Hiraga Y."/>
            <person name="Ochi K."/>
        </authorList>
    </citation>
    <scope>NUCLEOTIDE SEQUENCE [LARGE SCALE GENOMIC DNA]</scope>
    <source>
        <strain evidence="9 10">T-3040</strain>
    </source>
</reference>
<feature type="transmembrane region" description="Helical" evidence="7">
    <location>
        <begin position="12"/>
        <end position="38"/>
    </location>
</feature>
<evidence type="ECO:0000256" key="7">
    <source>
        <dbReference type="RuleBase" id="RU363032"/>
    </source>
</evidence>
<proteinExistence type="inferred from homology"/>
<comment type="similarity">
    <text evidence="7">Belongs to the binding-protein-dependent transport system permease family.</text>
</comment>
<feature type="transmembrane region" description="Helical" evidence="7">
    <location>
        <begin position="271"/>
        <end position="290"/>
    </location>
</feature>
<dbReference type="GO" id="GO:0005886">
    <property type="term" value="C:plasma membrane"/>
    <property type="evidence" value="ECO:0007669"/>
    <property type="project" value="UniProtKB-SubCell"/>
</dbReference>
<keyword evidence="10" id="KW-1185">Reference proteome</keyword>
<evidence type="ECO:0000256" key="4">
    <source>
        <dbReference type="ARBA" id="ARBA00022692"/>
    </source>
</evidence>
<dbReference type="PANTHER" id="PTHR30193:SF37">
    <property type="entry name" value="INNER MEMBRANE ABC TRANSPORTER PERMEASE PROTEIN YCJO"/>
    <property type="match status" value="1"/>
</dbReference>
<dbReference type="CDD" id="cd06261">
    <property type="entry name" value="TM_PBP2"/>
    <property type="match status" value="1"/>
</dbReference>
<dbReference type="Pfam" id="PF00528">
    <property type="entry name" value="BPD_transp_1"/>
    <property type="match status" value="1"/>
</dbReference>
<keyword evidence="5 7" id="KW-1133">Transmembrane helix</keyword>
<evidence type="ECO:0000313" key="9">
    <source>
        <dbReference type="EMBL" id="GBG05817.1"/>
    </source>
</evidence>
<dbReference type="EMBL" id="BDQX01000027">
    <property type="protein sequence ID" value="GBG05817.1"/>
    <property type="molecule type" value="Genomic_DNA"/>
</dbReference>
<evidence type="ECO:0000259" key="8">
    <source>
        <dbReference type="PROSITE" id="PS50928"/>
    </source>
</evidence>
<dbReference type="AlphaFoldDB" id="A0A2R5EH29"/>
<sequence>MRRKASDYFTGYLFIMPYVIGAFMLFIIPACMSLYYSFTRFKVISPPMFNGLDNIRMLLADQLFMTAFKNTWYYSLIYVPIQVVIPLVFAVMLSYSKKLIRGKWSEWLRAIYYFPAIPSWFVIGMVWIWLLAPEIGIVNQIIGWFGKSDIAFLGIGSDSIIPSLALVAVWKGLGYAMFIYFIGLNNIPDSLYESAEIDGVNVWQRFRNITVPMISPTTFLIVIISISSAFQAFDQHFTMVFNRYNKYSDTHLMVYLYEKAFRFMDMGYASLIAWVSFLCMIIVTLIVLFLQKRWVHYEE</sequence>
<feature type="transmembrane region" description="Helical" evidence="7">
    <location>
        <begin position="213"/>
        <end position="233"/>
    </location>
</feature>
<dbReference type="InterPro" id="IPR035906">
    <property type="entry name" value="MetI-like_sf"/>
</dbReference>
<protein>
    <submittedName>
        <fullName evidence="9">ABC transporter permease</fullName>
    </submittedName>
</protein>
<dbReference type="GO" id="GO:0055085">
    <property type="term" value="P:transmembrane transport"/>
    <property type="evidence" value="ECO:0007669"/>
    <property type="project" value="InterPro"/>
</dbReference>
<comment type="subcellular location">
    <subcellularLocation>
        <location evidence="1 7">Cell membrane</location>
        <topology evidence="1 7">Multi-pass membrane protein</topology>
    </subcellularLocation>
</comment>
<feature type="transmembrane region" description="Helical" evidence="7">
    <location>
        <begin position="107"/>
        <end position="130"/>
    </location>
</feature>
<evidence type="ECO:0000256" key="1">
    <source>
        <dbReference type="ARBA" id="ARBA00004651"/>
    </source>
</evidence>
<accession>A0A2R5EH29</accession>
<keyword evidence="3" id="KW-1003">Cell membrane</keyword>
<name>A0A2R5EH29_9BACL</name>
<keyword evidence="2 7" id="KW-0813">Transport</keyword>
<dbReference type="SUPFAM" id="SSF161098">
    <property type="entry name" value="MetI-like"/>
    <property type="match status" value="1"/>
</dbReference>
<feature type="domain" description="ABC transmembrane type-1" evidence="8">
    <location>
        <begin position="68"/>
        <end position="287"/>
    </location>
</feature>
<dbReference type="Gene3D" id="1.10.3720.10">
    <property type="entry name" value="MetI-like"/>
    <property type="match status" value="1"/>
</dbReference>
<gene>
    <name evidence="9" type="ORF">PAT3040_00302</name>
</gene>
<keyword evidence="4 7" id="KW-0812">Transmembrane</keyword>
<evidence type="ECO:0000256" key="6">
    <source>
        <dbReference type="ARBA" id="ARBA00023136"/>
    </source>
</evidence>
<feature type="transmembrane region" description="Helical" evidence="7">
    <location>
        <begin position="72"/>
        <end position="95"/>
    </location>
</feature>
<comment type="caution">
    <text evidence="9">The sequence shown here is derived from an EMBL/GenBank/DDBJ whole genome shotgun (WGS) entry which is preliminary data.</text>
</comment>
<evidence type="ECO:0000256" key="5">
    <source>
        <dbReference type="ARBA" id="ARBA00022989"/>
    </source>
</evidence>
<dbReference type="InterPro" id="IPR051393">
    <property type="entry name" value="ABC_transporter_permease"/>
</dbReference>
<evidence type="ECO:0000256" key="3">
    <source>
        <dbReference type="ARBA" id="ARBA00022475"/>
    </source>
</evidence>
<evidence type="ECO:0000313" key="10">
    <source>
        <dbReference type="Proteomes" id="UP000245202"/>
    </source>
</evidence>
<dbReference type="Proteomes" id="UP000245202">
    <property type="component" value="Unassembled WGS sequence"/>
</dbReference>
<keyword evidence="6 7" id="KW-0472">Membrane</keyword>
<dbReference type="InterPro" id="IPR000515">
    <property type="entry name" value="MetI-like"/>
</dbReference>
<dbReference type="PANTHER" id="PTHR30193">
    <property type="entry name" value="ABC TRANSPORTER PERMEASE PROTEIN"/>
    <property type="match status" value="1"/>
</dbReference>
<evidence type="ECO:0000256" key="2">
    <source>
        <dbReference type="ARBA" id="ARBA00022448"/>
    </source>
</evidence>
<dbReference type="PROSITE" id="PS50928">
    <property type="entry name" value="ABC_TM1"/>
    <property type="match status" value="1"/>
</dbReference>